<keyword evidence="3" id="KW-0645">Protease</keyword>
<dbReference type="AlphaFoldDB" id="A0AAD7X9G3"/>
<dbReference type="InterPro" id="IPR029030">
    <property type="entry name" value="Caspase-like_dom_sf"/>
</dbReference>
<evidence type="ECO:0000256" key="2">
    <source>
        <dbReference type="ARBA" id="ARBA00022703"/>
    </source>
</evidence>
<keyword evidence="2" id="KW-0053">Apoptosis</keyword>
<keyword evidence="3" id="KW-0788">Thiol protease</keyword>
<dbReference type="GO" id="GO:0004197">
    <property type="term" value="F:cysteine-type endopeptidase activity"/>
    <property type="evidence" value="ECO:0007669"/>
    <property type="project" value="InterPro"/>
</dbReference>
<dbReference type="GO" id="GO:0006915">
    <property type="term" value="P:apoptotic process"/>
    <property type="evidence" value="ECO:0007669"/>
    <property type="project" value="UniProtKB-KW"/>
</dbReference>
<feature type="domain" description="Peptidase C14 caspase" evidence="4">
    <location>
        <begin position="8"/>
        <end position="298"/>
    </location>
</feature>
<evidence type="ECO:0000259" key="4">
    <source>
        <dbReference type="Pfam" id="PF00656"/>
    </source>
</evidence>
<comment type="caution">
    <text evidence="5">The sequence shown here is derived from an EMBL/GenBank/DDBJ whole genome shotgun (WGS) entry which is preliminary data.</text>
</comment>
<name>A0AAD7X9G3_9APHY</name>
<protein>
    <recommendedName>
        <fullName evidence="4">Peptidase C14 caspase domain-containing protein</fullName>
    </recommendedName>
</protein>
<sequence length="339" mass="37563">MPSNGNVKKALLIGIEYSTTLAKTNPRLELKGAHRDPAVLRKLLKDKFGYAEQDIRILMDDDGHEWPTRETILQAMRDLVKDAQPGDHFVFSFSGHGGQVVNEDGTEEDGFDETLVPVDSQINPDTGNFENFIKDDDVRKILVDSLPSGARLVMIFDCCHSGTASDLDNVFTDGLGSPASPLTSYGPRLPWKSHAPSIHADDVSLDHAFRHDSTAFSWMRPGHRRQRSSTTPPESPGPYVTSWSACMDSQNTFGGKRGGFFIKAFTDALKQNPHQSHGELLQSIRTELAKRVADHNIKHRKAQRMKGLPYVAQEEDAVSPRAQLGSLRPISNLHAPFTL</sequence>
<dbReference type="Proteomes" id="UP001215151">
    <property type="component" value="Unassembled WGS sequence"/>
</dbReference>
<accession>A0AAD7X9G3</accession>
<dbReference type="InterPro" id="IPR050452">
    <property type="entry name" value="Metacaspase"/>
</dbReference>
<evidence type="ECO:0000256" key="1">
    <source>
        <dbReference type="ARBA" id="ARBA00009005"/>
    </source>
</evidence>
<dbReference type="PANTHER" id="PTHR48104:SF30">
    <property type="entry name" value="METACASPASE-1"/>
    <property type="match status" value="1"/>
</dbReference>
<keyword evidence="3" id="KW-0378">Hydrolase</keyword>
<evidence type="ECO:0000313" key="5">
    <source>
        <dbReference type="EMBL" id="KAJ8474021.1"/>
    </source>
</evidence>
<dbReference type="PANTHER" id="PTHR48104">
    <property type="entry name" value="METACASPASE-4"/>
    <property type="match status" value="1"/>
</dbReference>
<dbReference type="GO" id="GO:0005737">
    <property type="term" value="C:cytoplasm"/>
    <property type="evidence" value="ECO:0007669"/>
    <property type="project" value="TreeGrafter"/>
</dbReference>
<evidence type="ECO:0000256" key="3">
    <source>
        <dbReference type="ARBA" id="ARBA00022807"/>
    </source>
</evidence>
<proteinExistence type="inferred from homology"/>
<dbReference type="GO" id="GO:0006508">
    <property type="term" value="P:proteolysis"/>
    <property type="evidence" value="ECO:0007669"/>
    <property type="project" value="InterPro"/>
</dbReference>
<dbReference type="EMBL" id="JAPEVG010000202">
    <property type="protein sequence ID" value="KAJ8474021.1"/>
    <property type="molecule type" value="Genomic_DNA"/>
</dbReference>
<dbReference type="InterPro" id="IPR011600">
    <property type="entry name" value="Pept_C14_caspase"/>
</dbReference>
<reference evidence="5" key="1">
    <citation type="submission" date="2022-11" db="EMBL/GenBank/DDBJ databases">
        <title>Genome Sequence of Cubamyces cubensis.</title>
        <authorList>
            <person name="Buettner E."/>
        </authorList>
    </citation>
    <scope>NUCLEOTIDE SEQUENCE</scope>
    <source>
        <strain evidence="5">MPL-01</strain>
    </source>
</reference>
<comment type="similarity">
    <text evidence="1">Belongs to the peptidase C14B family.</text>
</comment>
<organism evidence="5 6">
    <name type="scientific">Trametes cubensis</name>
    <dbReference type="NCBI Taxonomy" id="1111947"/>
    <lineage>
        <taxon>Eukaryota</taxon>
        <taxon>Fungi</taxon>
        <taxon>Dikarya</taxon>
        <taxon>Basidiomycota</taxon>
        <taxon>Agaricomycotina</taxon>
        <taxon>Agaricomycetes</taxon>
        <taxon>Polyporales</taxon>
        <taxon>Polyporaceae</taxon>
        <taxon>Trametes</taxon>
    </lineage>
</organism>
<dbReference type="Gene3D" id="3.40.50.12660">
    <property type="match status" value="1"/>
</dbReference>
<gene>
    <name evidence="5" type="ORF">ONZ51_g7492</name>
</gene>
<keyword evidence="6" id="KW-1185">Reference proteome</keyword>
<dbReference type="SUPFAM" id="SSF52129">
    <property type="entry name" value="Caspase-like"/>
    <property type="match status" value="1"/>
</dbReference>
<dbReference type="Pfam" id="PF00656">
    <property type="entry name" value="Peptidase_C14"/>
    <property type="match status" value="1"/>
</dbReference>
<evidence type="ECO:0000313" key="6">
    <source>
        <dbReference type="Proteomes" id="UP001215151"/>
    </source>
</evidence>